<evidence type="ECO:0000256" key="2">
    <source>
        <dbReference type="ARBA" id="ARBA00022801"/>
    </source>
</evidence>
<gene>
    <name evidence="5" type="ORF">SCD92_18190</name>
</gene>
<keyword evidence="2" id="KW-0378">Hydrolase</keyword>
<evidence type="ECO:0000313" key="6">
    <source>
        <dbReference type="Proteomes" id="UP001273505"/>
    </source>
</evidence>
<sequence length="307" mass="33334">MSDKGRAAAPVCLIDASIYIFRYYFAMPANWFSEPEGHSTEAVYGFAGFLVQLLGGYQPTAVAVCFDESLGSGFRHRLSPDYKSSRVLPDEALAFQLKACVQVAQLLGLATYASDEYEADDLLASLYSACAREEAPVAILSRDKDLAQVFRRDCDFLWDYSDNKRYFPNDIATKFGVSCQQLVDYQALLGDAIDDIPGVPGIGAKTAAGLLTHGGSIAALQANPSQIAGFPMRGAKTLAQKLSEYRGQIALSQQLAGLVQGIELIDTSSQLHRKPVNCVQLTDFCQKMGWSAGMIRRLTSPFANAQA</sequence>
<dbReference type="InterPro" id="IPR038969">
    <property type="entry name" value="FEN"/>
</dbReference>
<dbReference type="Gene3D" id="3.40.50.1010">
    <property type="entry name" value="5'-nuclease"/>
    <property type="match status" value="1"/>
</dbReference>
<dbReference type="Gene3D" id="1.10.150.20">
    <property type="entry name" value="5' to 3' exonuclease, C-terminal subdomain"/>
    <property type="match status" value="1"/>
</dbReference>
<dbReference type="Proteomes" id="UP001273505">
    <property type="component" value="Unassembled WGS sequence"/>
</dbReference>
<evidence type="ECO:0000313" key="5">
    <source>
        <dbReference type="EMBL" id="MDX6851314.1"/>
    </source>
</evidence>
<dbReference type="PANTHER" id="PTHR42646:SF2">
    <property type="entry name" value="5'-3' EXONUCLEASE FAMILY PROTEIN"/>
    <property type="match status" value="1"/>
</dbReference>
<keyword evidence="3" id="KW-0238">DNA-binding</keyword>
<dbReference type="SMART" id="SM00279">
    <property type="entry name" value="HhH2"/>
    <property type="match status" value="1"/>
</dbReference>
<dbReference type="GO" id="GO:0004527">
    <property type="term" value="F:exonuclease activity"/>
    <property type="evidence" value="ECO:0007669"/>
    <property type="project" value="UniProtKB-KW"/>
</dbReference>
<accession>A0ABU4S307</accession>
<dbReference type="Pfam" id="PF02739">
    <property type="entry name" value="5_3_exonuc_N"/>
    <property type="match status" value="1"/>
</dbReference>
<dbReference type="InterPro" id="IPR029060">
    <property type="entry name" value="PIN-like_dom_sf"/>
</dbReference>
<dbReference type="EMBL" id="JAXAFO010000048">
    <property type="protein sequence ID" value="MDX6851314.1"/>
    <property type="molecule type" value="Genomic_DNA"/>
</dbReference>
<reference evidence="5 6" key="1">
    <citation type="submission" date="2023-11" db="EMBL/GenBank/DDBJ databases">
        <title>Gilvimarinus fulvus sp. nov., isolated from the surface of Kelp.</title>
        <authorList>
            <person name="Sun Y.Y."/>
            <person name="Gong Y."/>
            <person name="Du Z.J."/>
        </authorList>
    </citation>
    <scope>NUCLEOTIDE SEQUENCE [LARGE SCALE GENOMIC DNA]</scope>
    <source>
        <strain evidence="5 6">SDUM040013</strain>
    </source>
</reference>
<evidence type="ECO:0000259" key="4">
    <source>
        <dbReference type="SMART" id="SM00475"/>
    </source>
</evidence>
<comment type="caution">
    <text evidence="5">The sequence shown here is derived from an EMBL/GenBank/DDBJ whole genome shotgun (WGS) entry which is preliminary data.</text>
</comment>
<dbReference type="SUPFAM" id="SSF47807">
    <property type="entry name" value="5' to 3' exonuclease, C-terminal subdomain"/>
    <property type="match status" value="1"/>
</dbReference>
<dbReference type="InterPro" id="IPR020046">
    <property type="entry name" value="5-3_exonucl_a-hlix_arch_N"/>
</dbReference>
<dbReference type="RefSeq" id="WP_302721655.1">
    <property type="nucleotide sequence ID" value="NZ_JAULRU010000362.1"/>
</dbReference>
<feature type="domain" description="5'-3' exonuclease" evidence="4">
    <location>
        <begin position="9"/>
        <end position="274"/>
    </location>
</feature>
<evidence type="ECO:0000256" key="3">
    <source>
        <dbReference type="ARBA" id="ARBA00023125"/>
    </source>
</evidence>
<dbReference type="InterPro" id="IPR008918">
    <property type="entry name" value="HhH2"/>
</dbReference>
<proteinExistence type="predicted"/>
<dbReference type="InterPro" id="IPR036279">
    <property type="entry name" value="5-3_exonuclease_C_sf"/>
</dbReference>
<organism evidence="5 6">
    <name type="scientific">Gilvimarinus gilvus</name>
    <dbReference type="NCBI Taxonomy" id="3058038"/>
    <lineage>
        <taxon>Bacteria</taxon>
        <taxon>Pseudomonadati</taxon>
        <taxon>Pseudomonadota</taxon>
        <taxon>Gammaproteobacteria</taxon>
        <taxon>Cellvibrionales</taxon>
        <taxon>Cellvibrionaceae</taxon>
        <taxon>Gilvimarinus</taxon>
    </lineage>
</organism>
<keyword evidence="1" id="KW-0540">Nuclease</keyword>
<dbReference type="SUPFAM" id="SSF88723">
    <property type="entry name" value="PIN domain-like"/>
    <property type="match status" value="1"/>
</dbReference>
<keyword evidence="5" id="KW-0269">Exonuclease</keyword>
<dbReference type="Pfam" id="PF01367">
    <property type="entry name" value="5_3_exonuc"/>
    <property type="match status" value="1"/>
</dbReference>
<dbReference type="CDD" id="cd09859">
    <property type="entry name" value="PIN_53EXO"/>
    <property type="match status" value="1"/>
</dbReference>
<dbReference type="InterPro" id="IPR020045">
    <property type="entry name" value="DNA_polI_H3TH"/>
</dbReference>
<name>A0ABU4S307_9GAMM</name>
<evidence type="ECO:0000256" key="1">
    <source>
        <dbReference type="ARBA" id="ARBA00022722"/>
    </source>
</evidence>
<dbReference type="InterPro" id="IPR002421">
    <property type="entry name" value="5-3_exonuclease"/>
</dbReference>
<dbReference type="SMART" id="SM00475">
    <property type="entry name" value="53EXOc"/>
    <property type="match status" value="1"/>
</dbReference>
<dbReference type="PANTHER" id="PTHR42646">
    <property type="entry name" value="FLAP ENDONUCLEASE XNI"/>
    <property type="match status" value="1"/>
</dbReference>
<protein>
    <submittedName>
        <fullName evidence="5">5'-3' exonuclease H3TH domain-containing protein</fullName>
    </submittedName>
</protein>
<keyword evidence="6" id="KW-1185">Reference proteome</keyword>
<dbReference type="CDD" id="cd09898">
    <property type="entry name" value="H3TH_53EXO"/>
    <property type="match status" value="1"/>
</dbReference>